<dbReference type="InterPro" id="IPR053308">
    <property type="entry name" value="Vago-like"/>
</dbReference>
<evidence type="ECO:0000256" key="3">
    <source>
        <dbReference type="SAM" id="SignalP"/>
    </source>
</evidence>
<feature type="domain" description="Single" evidence="4">
    <location>
        <begin position="55"/>
        <end position="123"/>
    </location>
</feature>
<protein>
    <submittedName>
        <fullName evidence="5">CG34177</fullName>
    </submittedName>
</protein>
<sequence length="124" mass="13626">QMTLSNFKLKLLLFCFVAELQAAEWIGAYSDASKLKAQLAKRAKLIILKEHPGKCVMSADVILNVGVSIKDPTHACRQILCGLNGLVKFHSCGKSIAPRGCTLGNYLDSGQPYPQCCERELRCK</sequence>
<gene>
    <name evidence="5" type="ORF">Dbus_chr2Lg837</name>
</gene>
<dbReference type="AlphaFoldDB" id="A0A0M4E7J5"/>
<evidence type="ECO:0000256" key="1">
    <source>
        <dbReference type="ARBA" id="ARBA00004613"/>
    </source>
</evidence>
<dbReference type="Proteomes" id="UP000494163">
    <property type="component" value="Chromosome 2L"/>
</dbReference>
<dbReference type="OrthoDB" id="7901229at2759"/>
<keyword evidence="3" id="KW-0732">Signal</keyword>
<reference evidence="5 6" key="1">
    <citation type="submission" date="2015-08" db="EMBL/GenBank/DDBJ databases">
        <title>Ancestral chromatin configuration constrains chromatin evolution on differentiating sex chromosomes in Drosophila.</title>
        <authorList>
            <person name="Zhou Q."/>
            <person name="Bachtrog D."/>
        </authorList>
    </citation>
    <scope>NUCLEOTIDE SEQUENCE [LARGE SCALE GENOMIC DNA]</scope>
    <source>
        <tissue evidence="5">Whole larvae</tissue>
    </source>
</reference>
<dbReference type="InterPro" id="IPR029277">
    <property type="entry name" value="SVWC_dom"/>
</dbReference>
<feature type="signal peptide" evidence="3">
    <location>
        <begin position="1"/>
        <end position="22"/>
    </location>
</feature>
<dbReference type="EMBL" id="CP012523">
    <property type="protein sequence ID" value="ALC38752.1"/>
    <property type="molecule type" value="Genomic_DNA"/>
</dbReference>
<name>A0A0M4E7J5_DROBS</name>
<accession>A0A0M4E7J5</accession>
<feature type="chain" id="PRO_5005792899" evidence="3">
    <location>
        <begin position="23"/>
        <end position="124"/>
    </location>
</feature>
<evidence type="ECO:0000259" key="4">
    <source>
        <dbReference type="SMART" id="SM01318"/>
    </source>
</evidence>
<dbReference type="PANTHER" id="PTHR39957">
    <property type="entry name" value="AT09846P1-RELATED"/>
    <property type="match status" value="1"/>
</dbReference>
<keyword evidence="6" id="KW-1185">Reference proteome</keyword>
<dbReference type="SMART" id="SM01318">
    <property type="entry name" value="SVWC"/>
    <property type="match status" value="1"/>
</dbReference>
<dbReference type="Pfam" id="PF15430">
    <property type="entry name" value="SVWC"/>
    <property type="match status" value="1"/>
</dbReference>
<feature type="non-terminal residue" evidence="5">
    <location>
        <position position="1"/>
    </location>
</feature>
<keyword evidence="2" id="KW-0964">Secreted</keyword>
<evidence type="ECO:0000313" key="5">
    <source>
        <dbReference type="EMBL" id="ALC38752.1"/>
    </source>
</evidence>
<feature type="non-terminal residue" evidence="5">
    <location>
        <position position="124"/>
    </location>
</feature>
<organism evidence="5 6">
    <name type="scientific">Drosophila busckii</name>
    <name type="common">Fruit fly</name>
    <dbReference type="NCBI Taxonomy" id="30019"/>
    <lineage>
        <taxon>Eukaryota</taxon>
        <taxon>Metazoa</taxon>
        <taxon>Ecdysozoa</taxon>
        <taxon>Arthropoda</taxon>
        <taxon>Hexapoda</taxon>
        <taxon>Insecta</taxon>
        <taxon>Pterygota</taxon>
        <taxon>Neoptera</taxon>
        <taxon>Endopterygota</taxon>
        <taxon>Diptera</taxon>
        <taxon>Brachycera</taxon>
        <taxon>Muscomorpha</taxon>
        <taxon>Ephydroidea</taxon>
        <taxon>Drosophilidae</taxon>
        <taxon>Drosophila</taxon>
    </lineage>
</organism>
<dbReference type="PANTHER" id="PTHR39957:SF1">
    <property type="entry name" value="AT09846P1-RELATED"/>
    <property type="match status" value="1"/>
</dbReference>
<proteinExistence type="predicted"/>
<dbReference type="GO" id="GO:0005576">
    <property type="term" value="C:extracellular region"/>
    <property type="evidence" value="ECO:0007669"/>
    <property type="project" value="UniProtKB-SubCell"/>
</dbReference>
<evidence type="ECO:0000256" key="2">
    <source>
        <dbReference type="ARBA" id="ARBA00022525"/>
    </source>
</evidence>
<evidence type="ECO:0000313" key="6">
    <source>
        <dbReference type="Proteomes" id="UP000494163"/>
    </source>
</evidence>
<comment type="subcellular location">
    <subcellularLocation>
        <location evidence="1">Secreted</location>
    </subcellularLocation>
</comment>